<keyword evidence="2" id="KW-1185">Reference proteome</keyword>
<dbReference type="EMBL" id="JAUHJQ010000005">
    <property type="protein sequence ID" value="MDN4173951.1"/>
    <property type="molecule type" value="Genomic_DNA"/>
</dbReference>
<evidence type="ECO:0000313" key="2">
    <source>
        <dbReference type="Proteomes" id="UP001168620"/>
    </source>
</evidence>
<name>A0ABT8FHC6_9ACTN</name>
<dbReference type="InterPro" id="IPR036614">
    <property type="entry name" value="RusA-like_sf"/>
</dbReference>
<sequence>MTTTALPGRIGIRVYGTPITQGSKTANRFGGGVRDDNAKTLKPWRNHVEAVAKDTCRYHETITGPVRIWVRFTFDRPREHYGTGRNSEVIKERFLHAQPTYKKDIDKLQRAVFDALTAAAVWADDGLVVDVRARKFYAHGHELALDEAGVDIVIEEIA</sequence>
<proteinExistence type="predicted"/>
<protein>
    <submittedName>
        <fullName evidence="1">RusA family crossover junction endodeoxyribonuclease</fullName>
    </submittedName>
</protein>
<dbReference type="Proteomes" id="UP001168620">
    <property type="component" value="Unassembled WGS sequence"/>
</dbReference>
<evidence type="ECO:0000313" key="1">
    <source>
        <dbReference type="EMBL" id="MDN4173951.1"/>
    </source>
</evidence>
<dbReference type="Gene3D" id="3.30.1330.70">
    <property type="entry name" value="Holliday junction resolvase RusA"/>
    <property type="match status" value="1"/>
</dbReference>
<dbReference type="SUPFAM" id="SSF103084">
    <property type="entry name" value="Holliday junction resolvase RusA"/>
    <property type="match status" value="1"/>
</dbReference>
<dbReference type="InterPro" id="IPR008822">
    <property type="entry name" value="Endonuclease_RusA-like"/>
</dbReference>
<dbReference type="Pfam" id="PF05866">
    <property type="entry name" value="RusA"/>
    <property type="match status" value="1"/>
</dbReference>
<comment type="caution">
    <text evidence="1">The sequence shown here is derived from an EMBL/GenBank/DDBJ whole genome shotgun (WGS) entry which is preliminary data.</text>
</comment>
<gene>
    <name evidence="1" type="ORF">QWY28_13400</name>
</gene>
<accession>A0ABT8FHC6</accession>
<organism evidence="1 2">
    <name type="scientific">Nocardioides oceani</name>
    <dbReference type="NCBI Taxonomy" id="3058369"/>
    <lineage>
        <taxon>Bacteria</taxon>
        <taxon>Bacillati</taxon>
        <taxon>Actinomycetota</taxon>
        <taxon>Actinomycetes</taxon>
        <taxon>Propionibacteriales</taxon>
        <taxon>Nocardioidaceae</taxon>
        <taxon>Nocardioides</taxon>
    </lineage>
</organism>
<dbReference type="RefSeq" id="WP_300953053.1">
    <property type="nucleotide sequence ID" value="NZ_JAUHJQ010000005.1"/>
</dbReference>
<reference evidence="1" key="1">
    <citation type="submission" date="2023-06" db="EMBL/GenBank/DDBJ databases">
        <title>Draft genome sequence of Nocardioides sp. SOB77.</title>
        <authorList>
            <person name="Zhang G."/>
        </authorList>
    </citation>
    <scope>NUCLEOTIDE SEQUENCE</scope>
    <source>
        <strain evidence="1">SOB77</strain>
    </source>
</reference>